<dbReference type="Proteomes" id="UP001225761">
    <property type="component" value="Unassembled WGS sequence"/>
</dbReference>
<feature type="transmembrane region" description="Helical" evidence="1">
    <location>
        <begin position="6"/>
        <end position="21"/>
    </location>
</feature>
<dbReference type="EMBL" id="JASHIE010000011">
    <property type="protein sequence ID" value="MDI9876220.1"/>
    <property type="molecule type" value="Genomic_DNA"/>
</dbReference>
<dbReference type="Gene3D" id="1.10.1420.10">
    <property type="match status" value="1"/>
</dbReference>
<proteinExistence type="predicted"/>
<name>A0ABT6Z5E7_9BACT</name>
<evidence type="ECO:0008006" key="4">
    <source>
        <dbReference type="Google" id="ProtNLM"/>
    </source>
</evidence>
<organism evidence="2 3">
    <name type="scientific">Flectobacillus rivi</name>
    <dbReference type="NCBI Taxonomy" id="2984209"/>
    <lineage>
        <taxon>Bacteria</taxon>
        <taxon>Pseudomonadati</taxon>
        <taxon>Bacteroidota</taxon>
        <taxon>Cytophagia</taxon>
        <taxon>Cytophagales</taxon>
        <taxon>Flectobacillaceae</taxon>
        <taxon>Flectobacillus</taxon>
    </lineage>
</organism>
<keyword evidence="1" id="KW-1133">Transmembrane helix</keyword>
<keyword evidence="1" id="KW-0812">Transmembrane</keyword>
<evidence type="ECO:0000256" key="1">
    <source>
        <dbReference type="SAM" id="Phobius"/>
    </source>
</evidence>
<accession>A0ABT6Z5E7</accession>
<reference evidence="2 3" key="1">
    <citation type="submission" date="2023-05" db="EMBL/GenBank/DDBJ databases">
        <title>Novel species of genus Flectobacillus isolated from stream in China.</title>
        <authorList>
            <person name="Lu H."/>
        </authorList>
    </citation>
    <scope>NUCLEOTIDE SEQUENCE [LARGE SCALE GENOMIC DNA]</scope>
    <source>
        <strain evidence="2 3">LFS242W</strain>
    </source>
</reference>
<gene>
    <name evidence="2" type="ORF">QM481_16910</name>
</gene>
<evidence type="ECO:0000313" key="3">
    <source>
        <dbReference type="Proteomes" id="UP001225761"/>
    </source>
</evidence>
<keyword evidence="1" id="KW-0472">Membrane</keyword>
<protein>
    <recommendedName>
        <fullName evidence="4">DNA mismatch repair protein MutS core domain-containing protein</fullName>
    </recommendedName>
</protein>
<dbReference type="InterPro" id="IPR036187">
    <property type="entry name" value="DNA_mismatch_repair_MutS_sf"/>
</dbReference>
<evidence type="ECO:0000313" key="2">
    <source>
        <dbReference type="EMBL" id="MDI9876220.1"/>
    </source>
</evidence>
<dbReference type="SUPFAM" id="SSF48334">
    <property type="entry name" value="DNA repair protein MutS, domain III"/>
    <property type="match status" value="1"/>
</dbReference>
<comment type="caution">
    <text evidence="2">The sequence shown here is derived from an EMBL/GenBank/DDBJ whole genome shotgun (WGS) entry which is preliminary data.</text>
</comment>
<dbReference type="RefSeq" id="WP_283382580.1">
    <property type="nucleotide sequence ID" value="NZ_JASHIE010000011.1"/>
</dbReference>
<sequence length="237" mass="27832">MTVLTIGVTILILLVILFTSNKKRRSEKNIELFRNNWGKTKTESFYFEGIKSFSEIVKDNNFHRLSEQTINDIDFYNLFTFIDRTTSKIGQQLLFKRLIEPTDNLSDPSQKLVELFASDSQLREEVQTELLKLNNTDVYYISTLMQNNLLEKPNWLKYLKIDLILLLFLSIISFKFPALFIVVLLIFSFNLLLHYWNKTNAFKFIKSFPQLNILVNVSKILVKKEKLTVDNLSASHF</sequence>
<keyword evidence="3" id="KW-1185">Reference proteome</keyword>